<reference evidence="1" key="1">
    <citation type="submission" date="2021-02" db="EMBL/GenBank/DDBJ databases">
        <authorList>
            <person name="Nowell W R."/>
        </authorList>
    </citation>
    <scope>NUCLEOTIDE SEQUENCE</scope>
    <source>
        <strain evidence="1">Ploen Becks lab</strain>
    </source>
</reference>
<organism evidence="1 2">
    <name type="scientific">Brachionus calyciflorus</name>
    <dbReference type="NCBI Taxonomy" id="104777"/>
    <lineage>
        <taxon>Eukaryota</taxon>
        <taxon>Metazoa</taxon>
        <taxon>Spiralia</taxon>
        <taxon>Gnathifera</taxon>
        <taxon>Rotifera</taxon>
        <taxon>Eurotatoria</taxon>
        <taxon>Monogononta</taxon>
        <taxon>Pseudotrocha</taxon>
        <taxon>Ploima</taxon>
        <taxon>Brachionidae</taxon>
        <taxon>Brachionus</taxon>
    </lineage>
</organism>
<dbReference type="EMBL" id="CAJNOC010003426">
    <property type="protein sequence ID" value="CAF0981950.1"/>
    <property type="molecule type" value="Genomic_DNA"/>
</dbReference>
<gene>
    <name evidence="1" type="ORF">OXX778_LOCUS15468</name>
</gene>
<accession>A0A814F7B5</accession>
<evidence type="ECO:0000313" key="2">
    <source>
        <dbReference type="Proteomes" id="UP000663879"/>
    </source>
</evidence>
<protein>
    <submittedName>
        <fullName evidence="1">Uncharacterized protein</fullName>
    </submittedName>
</protein>
<dbReference type="AlphaFoldDB" id="A0A814F7B5"/>
<name>A0A814F7B5_9BILA</name>
<dbReference type="Proteomes" id="UP000663879">
    <property type="component" value="Unassembled WGS sequence"/>
</dbReference>
<sequence length="253" mass="29724">MLYWNYESNEVYWNYECSFRKKLIIASKQNSTVFNFALNTCQPNDLFCKFHDSIVIWNESIIFNNSFFRIHYGTNYTRKNNLVYSLADRFLFQITTSKIEKSYTVFSTTDGLFLVFENSDNFFNKYSILSLSFAKTQKSLLIQKDIDSLILAEHDLDRFYLENAIGIEQNNNIVQHCIEFKNNLNTLAMFEDVFHSLSDLNGNKLYLFSTNNVLLIPNCRKISKINIRNMNDCYKDIPVSMTVKNTTVNVFLT</sequence>
<proteinExistence type="predicted"/>
<keyword evidence="2" id="KW-1185">Reference proteome</keyword>
<evidence type="ECO:0000313" key="1">
    <source>
        <dbReference type="EMBL" id="CAF0981950.1"/>
    </source>
</evidence>
<comment type="caution">
    <text evidence="1">The sequence shown here is derived from an EMBL/GenBank/DDBJ whole genome shotgun (WGS) entry which is preliminary data.</text>
</comment>